<organism evidence="2">
    <name type="scientific">Manihot esculenta</name>
    <name type="common">Cassava</name>
    <name type="synonym">Jatropha manihot</name>
    <dbReference type="NCBI Taxonomy" id="3983"/>
    <lineage>
        <taxon>Eukaryota</taxon>
        <taxon>Viridiplantae</taxon>
        <taxon>Streptophyta</taxon>
        <taxon>Embryophyta</taxon>
        <taxon>Tracheophyta</taxon>
        <taxon>Spermatophyta</taxon>
        <taxon>Magnoliopsida</taxon>
        <taxon>eudicotyledons</taxon>
        <taxon>Gunneridae</taxon>
        <taxon>Pentapetalae</taxon>
        <taxon>rosids</taxon>
        <taxon>fabids</taxon>
        <taxon>Malpighiales</taxon>
        <taxon>Euphorbiaceae</taxon>
        <taxon>Crotonoideae</taxon>
        <taxon>Manihoteae</taxon>
        <taxon>Manihot</taxon>
    </lineage>
</organism>
<feature type="region of interest" description="Disordered" evidence="1">
    <location>
        <begin position="35"/>
        <end position="76"/>
    </location>
</feature>
<sequence>MRAPIRSSLPSHTSPLLPCIFFPISDTHFLLHYSSPTPSPSMNQNEPPSPSSPSQLHFFTQHHLPNPSQLHCPPAR</sequence>
<evidence type="ECO:0000313" key="2">
    <source>
        <dbReference type="EMBL" id="OAY59657.1"/>
    </source>
</evidence>
<accession>A0A2C9WHY6</accession>
<dbReference type="AlphaFoldDB" id="A0A2C9WHY6"/>
<gene>
    <name evidence="2" type="ORF">MANES_01G048700</name>
</gene>
<protein>
    <submittedName>
        <fullName evidence="2">Uncharacterized protein</fullName>
    </submittedName>
</protein>
<name>A0A2C9WHY6_MANES</name>
<proteinExistence type="predicted"/>
<reference evidence="2" key="1">
    <citation type="submission" date="2016-02" db="EMBL/GenBank/DDBJ databases">
        <title>WGS assembly of Manihot esculenta.</title>
        <authorList>
            <person name="Bredeson J.V."/>
            <person name="Prochnik S.E."/>
            <person name="Lyons J.B."/>
            <person name="Schmutz J."/>
            <person name="Grimwood J."/>
            <person name="Vrebalov J."/>
            <person name="Bart R.S."/>
            <person name="Amuge T."/>
            <person name="Ferguson M.E."/>
            <person name="Green R."/>
            <person name="Putnam N."/>
            <person name="Stites J."/>
            <person name="Rounsley S."/>
            <person name="Rokhsar D.S."/>
        </authorList>
    </citation>
    <scope>NUCLEOTIDE SEQUENCE [LARGE SCALE GENOMIC DNA]</scope>
    <source>
        <tissue evidence="2">Leaf</tissue>
    </source>
</reference>
<evidence type="ECO:0000256" key="1">
    <source>
        <dbReference type="SAM" id="MobiDB-lite"/>
    </source>
</evidence>
<dbReference type="EMBL" id="CM004387">
    <property type="protein sequence ID" value="OAY59657.1"/>
    <property type="molecule type" value="Genomic_DNA"/>
</dbReference>